<accession>A0A1Q2H1V0</accession>
<dbReference type="AlphaFoldDB" id="A0A1Q2H1V0"/>
<evidence type="ECO:0000256" key="3">
    <source>
        <dbReference type="ARBA" id="ARBA00022723"/>
    </source>
</evidence>
<keyword evidence="3" id="KW-0479">Metal-binding</keyword>
<evidence type="ECO:0000256" key="4">
    <source>
        <dbReference type="ARBA" id="ARBA00023002"/>
    </source>
</evidence>
<dbReference type="Proteomes" id="UP000188243">
    <property type="component" value="Chromosome"/>
</dbReference>
<protein>
    <recommendedName>
        <fullName evidence="6 7">Tyrosinase copper-binding domain-containing protein</fullName>
    </recommendedName>
</protein>
<evidence type="ECO:0000259" key="7">
    <source>
        <dbReference type="PROSITE" id="PS00498"/>
    </source>
</evidence>
<dbReference type="Pfam" id="PF12142">
    <property type="entry name" value="PPO1_DWL"/>
    <property type="match status" value="1"/>
</dbReference>
<keyword evidence="4" id="KW-0560">Oxidoreductase</keyword>
<dbReference type="PRINTS" id="PR00092">
    <property type="entry name" value="TYROSINASE"/>
</dbReference>
<dbReference type="EMBL" id="CP019628">
    <property type="protein sequence ID" value="AQQ01335.1"/>
    <property type="molecule type" value="Genomic_DNA"/>
</dbReference>
<evidence type="ECO:0000256" key="5">
    <source>
        <dbReference type="ARBA" id="ARBA00023008"/>
    </source>
</evidence>
<dbReference type="GO" id="GO:0004097">
    <property type="term" value="F:catechol oxidase activity"/>
    <property type="evidence" value="ECO:0007669"/>
    <property type="project" value="InterPro"/>
</dbReference>
<organism evidence="8 9">
    <name type="scientific">Pseudoalteromonas aliena</name>
    <dbReference type="NCBI Taxonomy" id="247523"/>
    <lineage>
        <taxon>Bacteria</taxon>
        <taxon>Pseudomonadati</taxon>
        <taxon>Pseudomonadota</taxon>
        <taxon>Gammaproteobacteria</taxon>
        <taxon>Alteromonadales</taxon>
        <taxon>Pseudoalteromonadaceae</taxon>
        <taxon>Pseudoalteromonas</taxon>
    </lineage>
</organism>
<dbReference type="KEGG" id="paln:B0W48_17090"/>
<evidence type="ECO:0000256" key="2">
    <source>
        <dbReference type="ARBA" id="ARBA00009928"/>
    </source>
</evidence>
<evidence type="ECO:0000259" key="6">
    <source>
        <dbReference type="PROSITE" id="PS00497"/>
    </source>
</evidence>
<evidence type="ECO:0000313" key="8">
    <source>
        <dbReference type="EMBL" id="AQQ01335.1"/>
    </source>
</evidence>
<gene>
    <name evidence="8" type="ORF">B0W48_17090</name>
</gene>
<keyword evidence="5" id="KW-0186">Copper</keyword>
<dbReference type="Pfam" id="PF25271">
    <property type="entry name" value="DUF7868"/>
    <property type="match status" value="1"/>
</dbReference>
<feature type="domain" description="Tyrosinase copper-binding" evidence="7">
    <location>
        <begin position="241"/>
        <end position="252"/>
    </location>
</feature>
<dbReference type="PROSITE" id="PS00497">
    <property type="entry name" value="TYROSINASE_1"/>
    <property type="match status" value="1"/>
</dbReference>
<reference evidence="8 9" key="1">
    <citation type="submission" date="2017-02" db="EMBL/GenBank/DDBJ databases">
        <title>Complete genome sequence of the cold-active Pseudoalteromonas aliena strain EH1 isolated from Arctic seawater.</title>
        <authorList>
            <person name="Kim E."/>
            <person name="Heo E."/>
            <person name="Kim H."/>
            <person name="Kim D."/>
        </authorList>
    </citation>
    <scope>NUCLEOTIDE SEQUENCE [LARGE SCALE GENOMIC DNA]</scope>
    <source>
        <strain evidence="8 9">EH1</strain>
    </source>
</reference>
<evidence type="ECO:0000256" key="1">
    <source>
        <dbReference type="ARBA" id="ARBA00001973"/>
    </source>
</evidence>
<dbReference type="Gene3D" id="1.10.1280.10">
    <property type="entry name" value="Di-copper center containing domain from catechol oxidase"/>
    <property type="match status" value="1"/>
</dbReference>
<dbReference type="GO" id="GO:0046872">
    <property type="term" value="F:metal ion binding"/>
    <property type="evidence" value="ECO:0007669"/>
    <property type="project" value="UniProtKB-KW"/>
</dbReference>
<dbReference type="InterPro" id="IPR008922">
    <property type="entry name" value="Di-copper_centre_dom_sf"/>
</dbReference>
<feature type="domain" description="Tyrosinase copper-binding" evidence="6">
    <location>
        <begin position="88"/>
        <end position="105"/>
    </location>
</feature>
<name>A0A1Q2H1V0_9GAMM</name>
<dbReference type="RefSeq" id="WP_077537978.1">
    <property type="nucleotide sequence ID" value="NZ_CP019628.1"/>
</dbReference>
<dbReference type="InterPro" id="IPR057190">
    <property type="entry name" value="DUF7868"/>
</dbReference>
<dbReference type="PROSITE" id="PS00498">
    <property type="entry name" value="TYROSINASE_2"/>
    <property type="match status" value="1"/>
</dbReference>
<sequence>MRVRKNASEITDDTLLWYSRAVEAMKKKDITDPTSWWYQGAIHGYGLDKSANLALGESWSQFSIWQQAQGFPPPNSLVHSQFWQQCQHGTWYFLPWHRMYLQFFEAIVAKTVIELGGPENWTLPYWNYCDANNPALNDDQQLQALNLPTEFGTKQPTPDFTGLWMEERAQYTLSSKQDASCEAALALEHFTTVQPSQSFGGVKTGFSHDSGTFGKLENNPHNLIHVDIGGAMGDPNTAALDPIFWLHHANIDRLWQSWIDRGRENTSDSSWLDQAFDFHDAKANPVSVKVKDVLSTEALGYTYSENYPDVKSHDGNKVSALISLEGNEMFDTIAATTKSFSLSSKSTSAKLEFLPEKQQVAKVSALATLTTQRSSQVIIALDNITGSGVVGPVNVFVKTFASSERVFVGKIGLFGLTQASTASVRHAGTGLNVELDATEALEQLRKQSGWKIEDLRIEIEPNRELGEANVIVGRVSIKAEV</sequence>
<comment type="similarity">
    <text evidence="2">Belongs to the tyrosinase family.</text>
</comment>
<dbReference type="SUPFAM" id="SSF48056">
    <property type="entry name" value="Di-copper centre-containing domain"/>
    <property type="match status" value="1"/>
</dbReference>
<dbReference type="InterPro" id="IPR050316">
    <property type="entry name" value="Tyrosinase/Hemocyanin"/>
</dbReference>
<comment type="cofactor">
    <cofactor evidence="1">
        <name>Cu(2+)</name>
        <dbReference type="ChEBI" id="CHEBI:29036"/>
    </cofactor>
</comment>
<dbReference type="Pfam" id="PF00264">
    <property type="entry name" value="Tyrosinase"/>
    <property type="match status" value="1"/>
</dbReference>
<dbReference type="PANTHER" id="PTHR11474">
    <property type="entry name" value="TYROSINASE FAMILY MEMBER"/>
    <property type="match status" value="1"/>
</dbReference>
<dbReference type="STRING" id="247523.B0W48_17090"/>
<dbReference type="InterPro" id="IPR002227">
    <property type="entry name" value="Tyrosinase_Cu-bd"/>
</dbReference>
<dbReference type="PANTHER" id="PTHR11474:SF76">
    <property type="entry name" value="SHKT DOMAIN-CONTAINING PROTEIN"/>
    <property type="match status" value="1"/>
</dbReference>
<dbReference type="InterPro" id="IPR022739">
    <property type="entry name" value="Polyphenol_oxidase_cen"/>
</dbReference>
<evidence type="ECO:0000313" key="9">
    <source>
        <dbReference type="Proteomes" id="UP000188243"/>
    </source>
</evidence>
<proteinExistence type="inferred from homology"/>